<dbReference type="AlphaFoldDB" id="A0A251QQW8"/>
<sequence length="155" mass="17754">MRLLIHLIPFLSLFPALFSSLLVLSQTTRSLHHTDDNSSQSLLGSFLTFVTTALERATEEESLLLNKIGDINEVSRQEVDEMINMFARQVCVSSSDNIQKRYSLSQWRIQDSRAKGSQCKNFEIFINCYCTNILVKYVTGYRLKGLIKKHLGQTF</sequence>
<feature type="signal peptide" evidence="1">
    <location>
        <begin position="1"/>
        <end position="19"/>
    </location>
</feature>
<protein>
    <submittedName>
        <fullName evidence="2">Uncharacterized protein</fullName>
    </submittedName>
</protein>
<evidence type="ECO:0000313" key="3">
    <source>
        <dbReference type="Proteomes" id="UP000006882"/>
    </source>
</evidence>
<accession>A0A251QQW8</accession>
<keyword evidence="3" id="KW-1185">Reference proteome</keyword>
<feature type="chain" id="PRO_5012106189" evidence="1">
    <location>
        <begin position="20"/>
        <end position="155"/>
    </location>
</feature>
<gene>
    <name evidence="2" type="ORF">PRUPE_1G010000</name>
</gene>
<dbReference type="STRING" id="3760.A0A251QQW8"/>
<dbReference type="EMBL" id="CM007651">
    <property type="protein sequence ID" value="ONI26212.1"/>
    <property type="molecule type" value="Genomic_DNA"/>
</dbReference>
<name>A0A251QQW8_PRUPE</name>
<dbReference type="Proteomes" id="UP000006882">
    <property type="component" value="Chromosome G1"/>
</dbReference>
<dbReference type="eggNOG" id="KOG1835">
    <property type="taxonomic scope" value="Eukaryota"/>
</dbReference>
<organism evidence="2 3">
    <name type="scientific">Prunus persica</name>
    <name type="common">Peach</name>
    <name type="synonym">Amygdalus persica</name>
    <dbReference type="NCBI Taxonomy" id="3760"/>
    <lineage>
        <taxon>Eukaryota</taxon>
        <taxon>Viridiplantae</taxon>
        <taxon>Streptophyta</taxon>
        <taxon>Embryophyta</taxon>
        <taxon>Tracheophyta</taxon>
        <taxon>Spermatophyta</taxon>
        <taxon>Magnoliopsida</taxon>
        <taxon>eudicotyledons</taxon>
        <taxon>Gunneridae</taxon>
        <taxon>Pentapetalae</taxon>
        <taxon>rosids</taxon>
        <taxon>fabids</taxon>
        <taxon>Rosales</taxon>
        <taxon>Rosaceae</taxon>
        <taxon>Amygdaloideae</taxon>
        <taxon>Amygdaleae</taxon>
        <taxon>Prunus</taxon>
    </lineage>
</organism>
<keyword evidence="1" id="KW-0732">Signal</keyword>
<dbReference type="Gramene" id="ONI26212">
    <property type="protein sequence ID" value="ONI26212"/>
    <property type="gene ID" value="PRUPE_1G010000"/>
</dbReference>
<proteinExistence type="predicted"/>
<evidence type="ECO:0000256" key="1">
    <source>
        <dbReference type="SAM" id="SignalP"/>
    </source>
</evidence>
<evidence type="ECO:0000313" key="2">
    <source>
        <dbReference type="EMBL" id="ONI26212.1"/>
    </source>
</evidence>
<reference evidence="2 3" key="1">
    <citation type="journal article" date="2013" name="Nat. Genet.">
        <title>The high-quality draft genome of peach (Prunus persica) identifies unique patterns of genetic diversity, domestication and genome evolution.</title>
        <authorList>
            <consortium name="International Peach Genome Initiative"/>
            <person name="Verde I."/>
            <person name="Abbott A.G."/>
            <person name="Scalabrin S."/>
            <person name="Jung S."/>
            <person name="Shu S."/>
            <person name="Marroni F."/>
            <person name="Zhebentyayeva T."/>
            <person name="Dettori M.T."/>
            <person name="Grimwood J."/>
            <person name="Cattonaro F."/>
            <person name="Zuccolo A."/>
            <person name="Rossini L."/>
            <person name="Jenkins J."/>
            <person name="Vendramin E."/>
            <person name="Meisel L.A."/>
            <person name="Decroocq V."/>
            <person name="Sosinski B."/>
            <person name="Prochnik S."/>
            <person name="Mitros T."/>
            <person name="Policriti A."/>
            <person name="Cipriani G."/>
            <person name="Dondini L."/>
            <person name="Ficklin S."/>
            <person name="Goodstein D.M."/>
            <person name="Xuan P."/>
            <person name="Del Fabbro C."/>
            <person name="Aramini V."/>
            <person name="Copetti D."/>
            <person name="Gonzalez S."/>
            <person name="Horner D.S."/>
            <person name="Falchi R."/>
            <person name="Lucas S."/>
            <person name="Mica E."/>
            <person name="Maldonado J."/>
            <person name="Lazzari B."/>
            <person name="Bielenberg D."/>
            <person name="Pirona R."/>
            <person name="Miculan M."/>
            <person name="Barakat A."/>
            <person name="Testolin R."/>
            <person name="Stella A."/>
            <person name="Tartarini S."/>
            <person name="Tonutti P."/>
            <person name="Arus P."/>
            <person name="Orellana A."/>
            <person name="Wells C."/>
            <person name="Main D."/>
            <person name="Vizzotto G."/>
            <person name="Silva H."/>
            <person name="Salamini F."/>
            <person name="Schmutz J."/>
            <person name="Morgante M."/>
            <person name="Rokhsar D.S."/>
        </authorList>
    </citation>
    <scope>NUCLEOTIDE SEQUENCE [LARGE SCALE GENOMIC DNA]</scope>
    <source>
        <strain evidence="3">cv. Nemared</strain>
    </source>
</reference>